<gene>
    <name evidence="8 9 10 11 12" type="primary">LOC115742524</name>
</gene>
<dbReference type="RefSeq" id="XP_030532722.2">
    <property type="nucleotide sequence ID" value="XM_030676862.2"/>
</dbReference>
<dbReference type="GO" id="GO:0033768">
    <property type="term" value="C:SUMO-targeted ubiquitin ligase complex"/>
    <property type="evidence" value="ECO:0007669"/>
    <property type="project" value="TreeGrafter"/>
</dbReference>
<keyword evidence="2 4" id="KW-0863">Zinc-finger</keyword>
<dbReference type="GO" id="GO:0032183">
    <property type="term" value="F:SUMO binding"/>
    <property type="evidence" value="ECO:0007669"/>
    <property type="project" value="TreeGrafter"/>
</dbReference>
<feature type="domain" description="RING-type" evidence="6">
    <location>
        <begin position="160"/>
        <end position="198"/>
    </location>
</feature>
<evidence type="ECO:0000256" key="1">
    <source>
        <dbReference type="ARBA" id="ARBA00022723"/>
    </source>
</evidence>
<dbReference type="Pfam" id="PF13923">
    <property type="entry name" value="zf-C3HC4_2"/>
    <property type="match status" value="1"/>
</dbReference>
<evidence type="ECO:0000313" key="9">
    <source>
        <dbReference type="RefSeq" id="XP_048138448.1"/>
    </source>
</evidence>
<dbReference type="InterPro" id="IPR049627">
    <property type="entry name" value="SLX8"/>
</dbReference>
<dbReference type="PROSITE" id="PS50089">
    <property type="entry name" value="ZF_RING_2"/>
    <property type="match status" value="1"/>
</dbReference>
<dbReference type="PANTHER" id="PTHR47094">
    <property type="entry name" value="ELFLESS, ISOFORM B"/>
    <property type="match status" value="1"/>
</dbReference>
<protein>
    <submittedName>
        <fullName evidence="8 9">E3 ubiquitin-protein ligase RNF4 isoform X1</fullName>
    </submittedName>
</protein>
<dbReference type="KEGG" id="rarg:115742524"/>
<dbReference type="Gene3D" id="3.30.40.10">
    <property type="entry name" value="Zinc/RING finger domain, C3HC4 (zinc finger)"/>
    <property type="match status" value="1"/>
</dbReference>
<dbReference type="InterPro" id="IPR001841">
    <property type="entry name" value="Znf_RING"/>
</dbReference>
<evidence type="ECO:0000256" key="4">
    <source>
        <dbReference type="PROSITE-ProRule" id="PRU00175"/>
    </source>
</evidence>
<dbReference type="InterPro" id="IPR017907">
    <property type="entry name" value="Znf_RING_CS"/>
</dbReference>
<dbReference type="GeneID" id="115742524"/>
<evidence type="ECO:0000313" key="7">
    <source>
        <dbReference type="Proteomes" id="UP000827889"/>
    </source>
</evidence>
<dbReference type="InterPro" id="IPR013083">
    <property type="entry name" value="Znf_RING/FYVE/PHD"/>
</dbReference>
<evidence type="ECO:0000313" key="12">
    <source>
        <dbReference type="RefSeq" id="XP_048138451.1"/>
    </source>
</evidence>
<evidence type="ECO:0000259" key="6">
    <source>
        <dbReference type="PROSITE" id="PS50089"/>
    </source>
</evidence>
<keyword evidence="1" id="KW-0479">Metal-binding</keyword>
<keyword evidence="3" id="KW-0862">Zinc</keyword>
<evidence type="ECO:0000313" key="8">
    <source>
        <dbReference type="RefSeq" id="XP_030532722.2"/>
    </source>
</evidence>
<reference evidence="8 9" key="1">
    <citation type="submission" date="2025-05" db="UniProtKB">
        <authorList>
            <consortium name="RefSeq"/>
        </authorList>
    </citation>
    <scope>IDENTIFICATION</scope>
    <source>
        <tissue evidence="8 9">Leaf</tissue>
    </source>
</reference>
<dbReference type="PANTHER" id="PTHR47094:SF1">
    <property type="entry name" value="RING-TYPE E3 UBIQUITIN TRANSFERASE"/>
    <property type="match status" value="1"/>
</dbReference>
<evidence type="ECO:0000256" key="5">
    <source>
        <dbReference type="SAM" id="MobiDB-lite"/>
    </source>
</evidence>
<dbReference type="GO" id="GO:0008270">
    <property type="term" value="F:zinc ion binding"/>
    <property type="evidence" value="ECO:0007669"/>
    <property type="project" value="UniProtKB-KW"/>
</dbReference>
<sequence length="216" mass="23989">MSTQMTKNPPLRGYRRRKAGLNLDLNNEPPVENRDHEGTSTQVVAQQVEDSNQGQQPLQHATIDVEAIDDDVAFCSPRAFAEAKNKSRRNQSRTVVVDVESAGEHNTRFAHNNPKRRRSSANQDSVNCGLYINLESSNNYVRENVVNPSPPPPKEPTFSCPICMGPLVEETSTKCGHIFCKACIRAAITAQAKCPTCRKRVVMKDLIRVFLPATTS</sequence>
<dbReference type="RefSeq" id="XP_048138448.1">
    <property type="nucleotide sequence ID" value="XM_048282491.1"/>
</dbReference>
<dbReference type="PROSITE" id="PS00518">
    <property type="entry name" value="ZF_RING_1"/>
    <property type="match status" value="1"/>
</dbReference>
<keyword evidence="7" id="KW-1185">Reference proteome</keyword>
<dbReference type="Proteomes" id="UP000827889">
    <property type="component" value="Chromosome 7"/>
</dbReference>
<dbReference type="GO" id="GO:0006511">
    <property type="term" value="P:ubiquitin-dependent protein catabolic process"/>
    <property type="evidence" value="ECO:0007669"/>
    <property type="project" value="TreeGrafter"/>
</dbReference>
<evidence type="ECO:0000313" key="10">
    <source>
        <dbReference type="RefSeq" id="XP_048138449.1"/>
    </source>
</evidence>
<dbReference type="SMART" id="SM00184">
    <property type="entry name" value="RING"/>
    <property type="match status" value="1"/>
</dbReference>
<dbReference type="RefSeq" id="XP_048138451.1">
    <property type="nucleotide sequence ID" value="XM_048282494.1"/>
</dbReference>
<proteinExistence type="predicted"/>
<evidence type="ECO:0000256" key="2">
    <source>
        <dbReference type="ARBA" id="ARBA00022771"/>
    </source>
</evidence>
<evidence type="ECO:0000256" key="3">
    <source>
        <dbReference type="ARBA" id="ARBA00022833"/>
    </source>
</evidence>
<evidence type="ECO:0000313" key="11">
    <source>
        <dbReference type="RefSeq" id="XP_048138450.1"/>
    </source>
</evidence>
<dbReference type="GO" id="GO:0140082">
    <property type="term" value="F:SUMO-ubiquitin ligase activity"/>
    <property type="evidence" value="ECO:0007669"/>
    <property type="project" value="TreeGrafter"/>
</dbReference>
<dbReference type="SUPFAM" id="SSF57850">
    <property type="entry name" value="RING/U-box"/>
    <property type="match status" value="1"/>
</dbReference>
<name>A0A8B8PDS9_9MYRT</name>
<dbReference type="RefSeq" id="XP_048138450.1">
    <property type="nucleotide sequence ID" value="XM_048282493.1"/>
</dbReference>
<accession>A0A8B8PDS9</accession>
<feature type="region of interest" description="Disordered" evidence="5">
    <location>
        <begin position="1"/>
        <end position="41"/>
    </location>
</feature>
<organism evidence="7 8">
    <name type="scientific">Rhodamnia argentea</name>
    <dbReference type="NCBI Taxonomy" id="178133"/>
    <lineage>
        <taxon>Eukaryota</taxon>
        <taxon>Viridiplantae</taxon>
        <taxon>Streptophyta</taxon>
        <taxon>Embryophyta</taxon>
        <taxon>Tracheophyta</taxon>
        <taxon>Spermatophyta</taxon>
        <taxon>Magnoliopsida</taxon>
        <taxon>eudicotyledons</taxon>
        <taxon>Gunneridae</taxon>
        <taxon>Pentapetalae</taxon>
        <taxon>rosids</taxon>
        <taxon>malvids</taxon>
        <taxon>Myrtales</taxon>
        <taxon>Myrtaceae</taxon>
        <taxon>Myrtoideae</taxon>
        <taxon>Myrteae</taxon>
        <taxon>Australasian group</taxon>
        <taxon>Rhodamnia</taxon>
    </lineage>
</organism>
<dbReference type="AlphaFoldDB" id="A0A8B8PDS9"/>
<dbReference type="GO" id="GO:0061630">
    <property type="term" value="F:ubiquitin protein ligase activity"/>
    <property type="evidence" value="ECO:0007669"/>
    <property type="project" value="InterPro"/>
</dbReference>
<dbReference type="RefSeq" id="XP_048138449.1">
    <property type="nucleotide sequence ID" value="XM_048282492.1"/>
</dbReference>